<dbReference type="InterPro" id="IPR006513">
    <property type="entry name" value="YtfJ_HI0045"/>
</dbReference>
<gene>
    <name evidence="2" type="ORF">CMN54_14160</name>
</gene>
<evidence type="ECO:0000256" key="1">
    <source>
        <dbReference type="SAM" id="SignalP"/>
    </source>
</evidence>
<dbReference type="Proteomes" id="UP000226525">
    <property type="component" value="Unassembled WGS sequence"/>
</dbReference>
<accession>A0A2D6YN77</accession>
<proteinExistence type="predicted"/>
<keyword evidence="1" id="KW-0732">Signal</keyword>
<dbReference type="Pfam" id="PF09695">
    <property type="entry name" value="YtfJ_HI0045"/>
    <property type="match status" value="1"/>
</dbReference>
<dbReference type="AlphaFoldDB" id="A0A2D6YN77"/>
<sequence>MIGSKNRAWKECLLGLSFLLAPIVSNAELPVGSTPKTIVLQGEQGKLVDGGGSWKSDVFIGYVTILFYVDPDESDLNNAASEALKNANLPEDQVRSVAVINMDATLLPNFLIQGKLEDKQKEYQNTLYVMDYKKVLVNEWGLGDHNSDVVIFDKQGKVLFSVDGQLNDSQIKQMLAAVKSGFD</sequence>
<evidence type="ECO:0000313" key="2">
    <source>
        <dbReference type="EMBL" id="MAH64555.1"/>
    </source>
</evidence>
<comment type="caution">
    <text evidence="2">The sequence shown here is derived from an EMBL/GenBank/DDBJ whole genome shotgun (WGS) entry which is preliminary data.</text>
</comment>
<feature type="signal peptide" evidence="1">
    <location>
        <begin position="1"/>
        <end position="27"/>
    </location>
</feature>
<name>A0A2D6YN77_9DELT</name>
<evidence type="ECO:0000313" key="3">
    <source>
        <dbReference type="Proteomes" id="UP000226525"/>
    </source>
</evidence>
<feature type="chain" id="PRO_5014965171" evidence="1">
    <location>
        <begin position="28"/>
        <end position="183"/>
    </location>
</feature>
<protein>
    <submittedName>
        <fullName evidence="2">Transcriptional regulator</fullName>
    </submittedName>
</protein>
<dbReference type="EMBL" id="NZEX01000170">
    <property type="protein sequence ID" value="MAH64555.1"/>
    <property type="molecule type" value="Genomic_DNA"/>
</dbReference>
<organism evidence="2 3">
    <name type="scientific">SAR324 cluster bacterium</name>
    <dbReference type="NCBI Taxonomy" id="2024889"/>
    <lineage>
        <taxon>Bacteria</taxon>
        <taxon>Deltaproteobacteria</taxon>
        <taxon>SAR324 cluster</taxon>
    </lineage>
</organism>
<reference evidence="3" key="1">
    <citation type="submission" date="2017-09" db="EMBL/GenBank/DDBJ databases">
        <title>The Reconstruction of 2,631 Draft Metagenome-Assembled Genomes from the Global Oceans.</title>
        <authorList>
            <person name="Tully B.J."/>
            <person name="Graham E.D."/>
            <person name="Heidelberg J.F."/>
        </authorList>
    </citation>
    <scope>NUCLEOTIDE SEQUENCE [LARGE SCALE GENOMIC DNA]</scope>
</reference>